<feature type="compositionally biased region" description="Low complexity" evidence="1">
    <location>
        <begin position="102"/>
        <end position="111"/>
    </location>
</feature>
<sequence>MIKILGRFLESQRKNLDRQIKVDKIEPKAPAVIRHRSTDGTHMPSKTVITLAPNPKHPIPSTAMIRRSVSQIFQTNCPRESIEAQRREIEAQNLANMISHLQSSRPRISQPSPFPTSNPLHQQPAQPNSWVSQFTDSTLQPKPRNQVEAMPPSSTGSSLNIPAHFKVPRVILDSAVRHPVFFTDRFKKVPHGVGYGKGSPVTPEETEPKPGGLTVGAKDFGIGLCCLGKYFKGFQSLETI</sequence>
<reference evidence="2" key="1">
    <citation type="submission" date="2021-07" db="EMBL/GenBank/DDBJ databases">
        <authorList>
            <person name="Durling M."/>
        </authorList>
    </citation>
    <scope>NUCLEOTIDE SEQUENCE</scope>
</reference>
<evidence type="ECO:0000256" key="1">
    <source>
        <dbReference type="SAM" id="MobiDB-lite"/>
    </source>
</evidence>
<gene>
    <name evidence="2" type="ORF">HYFRA_00008716</name>
</gene>
<dbReference type="Proteomes" id="UP000696280">
    <property type="component" value="Unassembled WGS sequence"/>
</dbReference>
<feature type="region of interest" description="Disordered" evidence="1">
    <location>
        <begin position="102"/>
        <end position="159"/>
    </location>
</feature>
<dbReference type="OrthoDB" id="3535086at2759"/>
<evidence type="ECO:0000313" key="2">
    <source>
        <dbReference type="EMBL" id="CAG8955866.1"/>
    </source>
</evidence>
<proteinExistence type="predicted"/>
<organism evidence="2 3">
    <name type="scientific">Hymenoscyphus fraxineus</name>
    <dbReference type="NCBI Taxonomy" id="746836"/>
    <lineage>
        <taxon>Eukaryota</taxon>
        <taxon>Fungi</taxon>
        <taxon>Dikarya</taxon>
        <taxon>Ascomycota</taxon>
        <taxon>Pezizomycotina</taxon>
        <taxon>Leotiomycetes</taxon>
        <taxon>Helotiales</taxon>
        <taxon>Helotiaceae</taxon>
        <taxon>Hymenoscyphus</taxon>
    </lineage>
</organism>
<comment type="caution">
    <text evidence="2">The sequence shown here is derived from an EMBL/GenBank/DDBJ whole genome shotgun (WGS) entry which is preliminary data.</text>
</comment>
<feature type="region of interest" description="Disordered" evidence="1">
    <location>
        <begin position="37"/>
        <end position="58"/>
    </location>
</feature>
<evidence type="ECO:0000313" key="3">
    <source>
        <dbReference type="Proteomes" id="UP000696280"/>
    </source>
</evidence>
<keyword evidence="3" id="KW-1185">Reference proteome</keyword>
<dbReference type="EMBL" id="CAJVRL010000067">
    <property type="protein sequence ID" value="CAG8955866.1"/>
    <property type="molecule type" value="Genomic_DNA"/>
</dbReference>
<name>A0A9N9PQJ9_9HELO</name>
<feature type="compositionally biased region" description="Polar residues" evidence="1">
    <location>
        <begin position="117"/>
        <end position="140"/>
    </location>
</feature>
<accession>A0A9N9PQJ9</accession>
<dbReference type="AlphaFoldDB" id="A0A9N9PQJ9"/>
<protein>
    <submittedName>
        <fullName evidence="2">Uncharacterized protein</fullName>
    </submittedName>
</protein>